<reference evidence="2 3" key="1">
    <citation type="journal article" date="2017" name="Environ. Microbiol.">
        <title>Decay of the glycolytic pathway and adaptation to intranuclear parasitism within Enterocytozoonidae microsporidia.</title>
        <authorList>
            <person name="Wiredu Boakye D."/>
            <person name="Jaroenlak P."/>
            <person name="Prachumwat A."/>
            <person name="Williams T.A."/>
            <person name="Bateman K.S."/>
            <person name="Itsathitphaisarn O."/>
            <person name="Sritunyalucksana K."/>
            <person name="Paszkiewicz K.H."/>
            <person name="Moore K.A."/>
            <person name="Stentiford G.D."/>
            <person name="Williams B.A."/>
        </authorList>
    </citation>
    <scope>NUCLEOTIDE SEQUENCE [LARGE SCALE GENOMIC DNA]</scope>
    <source>
        <strain evidence="3">canceri</strain>
    </source>
</reference>
<dbReference type="VEuPathDB" id="MicrosporidiaDB:A0H76_3015"/>
<dbReference type="EMBL" id="LTAI01000128">
    <property type="protein sequence ID" value="ORD99709.1"/>
    <property type="molecule type" value="Genomic_DNA"/>
</dbReference>
<sequence>MMLLRLFLHLYLKMLCYVLSMLVESQSCLKTLSWQLNLEIDVIMVFSCLNK</sequence>
<dbReference type="AlphaFoldDB" id="A0A1X0QIW7"/>
<name>A0A1X0QIW7_9MICR</name>
<gene>
    <name evidence="2" type="ORF">A0H76_3015</name>
</gene>
<comment type="caution">
    <text evidence="2">The sequence shown here is derived from an EMBL/GenBank/DDBJ whole genome shotgun (WGS) entry which is preliminary data.</text>
</comment>
<evidence type="ECO:0000313" key="2">
    <source>
        <dbReference type="EMBL" id="ORD99709.1"/>
    </source>
</evidence>
<dbReference type="Proteomes" id="UP000192501">
    <property type="component" value="Unassembled WGS sequence"/>
</dbReference>
<feature type="signal peptide" evidence="1">
    <location>
        <begin position="1"/>
        <end position="20"/>
    </location>
</feature>
<protein>
    <submittedName>
        <fullName evidence="2">Uncharacterized protein</fullName>
    </submittedName>
</protein>
<proteinExistence type="predicted"/>
<organism evidence="2 3">
    <name type="scientific">Hepatospora eriocheir</name>
    <dbReference type="NCBI Taxonomy" id="1081669"/>
    <lineage>
        <taxon>Eukaryota</taxon>
        <taxon>Fungi</taxon>
        <taxon>Fungi incertae sedis</taxon>
        <taxon>Microsporidia</taxon>
        <taxon>Hepatosporidae</taxon>
        <taxon>Hepatospora</taxon>
    </lineage>
</organism>
<feature type="chain" id="PRO_5013343904" evidence="1">
    <location>
        <begin position="21"/>
        <end position="51"/>
    </location>
</feature>
<keyword evidence="1" id="KW-0732">Signal</keyword>
<accession>A0A1X0QIW7</accession>
<evidence type="ECO:0000313" key="3">
    <source>
        <dbReference type="Proteomes" id="UP000192501"/>
    </source>
</evidence>
<evidence type="ECO:0000256" key="1">
    <source>
        <dbReference type="SAM" id="SignalP"/>
    </source>
</evidence>